<accession>A0A2N1MXB8</accession>
<dbReference type="SUPFAM" id="SSF54695">
    <property type="entry name" value="POZ domain"/>
    <property type="match status" value="1"/>
</dbReference>
<dbReference type="PANTHER" id="PTHR31758">
    <property type="entry name" value="BTB/POZ DOMAIN-CONTAINING PROTEIN YLR108C"/>
    <property type="match status" value="1"/>
</dbReference>
<evidence type="ECO:0000313" key="2">
    <source>
        <dbReference type="EMBL" id="PKK66219.1"/>
    </source>
</evidence>
<dbReference type="Proteomes" id="UP000233469">
    <property type="component" value="Unassembled WGS sequence"/>
</dbReference>
<protein>
    <recommendedName>
        <fullName evidence="4">Potassium channel tetramerisation-type BTB domain-containing protein</fullName>
    </recommendedName>
</protein>
<feature type="region of interest" description="Disordered" evidence="1">
    <location>
        <begin position="363"/>
        <end position="401"/>
    </location>
</feature>
<dbReference type="Gene3D" id="3.30.710.10">
    <property type="entry name" value="Potassium Channel Kv1.1, Chain A"/>
    <property type="match status" value="1"/>
</dbReference>
<gene>
    <name evidence="2" type="ORF">RhiirC2_753846</name>
</gene>
<comment type="caution">
    <text evidence="2">The sequence shown here is derived from an EMBL/GenBank/DDBJ whole genome shotgun (WGS) entry which is preliminary data.</text>
</comment>
<dbReference type="EMBL" id="LLXL01001125">
    <property type="protein sequence ID" value="PKK66219.1"/>
    <property type="molecule type" value="Genomic_DNA"/>
</dbReference>
<name>A0A2N1MXB8_9GLOM</name>
<feature type="compositionally biased region" description="Low complexity" evidence="1">
    <location>
        <begin position="367"/>
        <end position="380"/>
    </location>
</feature>
<evidence type="ECO:0008006" key="4">
    <source>
        <dbReference type="Google" id="ProtNLM"/>
    </source>
</evidence>
<reference evidence="2 3" key="2">
    <citation type="submission" date="2017-10" db="EMBL/GenBank/DDBJ databases">
        <title>Extensive intraspecific genome diversity in a model arbuscular mycorrhizal fungus.</title>
        <authorList>
            <person name="Chen E.C.H."/>
            <person name="Morin E."/>
            <person name="Baudet D."/>
            <person name="Noel J."/>
            <person name="Ndikumana S."/>
            <person name="Charron P."/>
            <person name="St-Onge C."/>
            <person name="Giorgi J."/>
            <person name="Grigoriev I.V."/>
            <person name="Roux C."/>
            <person name="Martin F.M."/>
            <person name="Corradi N."/>
        </authorList>
    </citation>
    <scope>NUCLEOTIDE SEQUENCE [LARGE SCALE GENOMIC DNA]</scope>
    <source>
        <strain evidence="2 3">C2</strain>
    </source>
</reference>
<proteinExistence type="predicted"/>
<dbReference type="VEuPathDB" id="FungiDB:RhiirFUN_004917"/>
<organism evidence="2 3">
    <name type="scientific">Rhizophagus irregularis</name>
    <dbReference type="NCBI Taxonomy" id="588596"/>
    <lineage>
        <taxon>Eukaryota</taxon>
        <taxon>Fungi</taxon>
        <taxon>Fungi incertae sedis</taxon>
        <taxon>Mucoromycota</taxon>
        <taxon>Glomeromycotina</taxon>
        <taxon>Glomeromycetes</taxon>
        <taxon>Glomerales</taxon>
        <taxon>Glomeraceae</taxon>
        <taxon>Rhizophagus</taxon>
    </lineage>
</organism>
<dbReference type="InterPro" id="IPR011333">
    <property type="entry name" value="SKP1/BTB/POZ_sf"/>
</dbReference>
<dbReference type="AlphaFoldDB" id="A0A2N1MXB8"/>
<reference evidence="2 3" key="1">
    <citation type="submission" date="2016-04" db="EMBL/GenBank/DDBJ databases">
        <title>Genome analyses suggest a sexual origin of heterokaryosis in a supposedly ancient asexual fungus.</title>
        <authorList>
            <person name="Ropars J."/>
            <person name="Sedzielewska K."/>
            <person name="Noel J."/>
            <person name="Charron P."/>
            <person name="Farinelli L."/>
            <person name="Marton T."/>
            <person name="Kruger M."/>
            <person name="Pelin A."/>
            <person name="Brachmann A."/>
            <person name="Corradi N."/>
        </authorList>
    </citation>
    <scope>NUCLEOTIDE SEQUENCE [LARGE SCALE GENOMIC DNA]</scope>
    <source>
        <strain evidence="2 3">C2</strain>
    </source>
</reference>
<dbReference type="VEuPathDB" id="FungiDB:FUN_005249"/>
<evidence type="ECO:0000256" key="1">
    <source>
        <dbReference type="SAM" id="MobiDB-lite"/>
    </source>
</evidence>
<sequence>MTELSTNVFYRIIIGGKTFILSRSSILYDSPNLFTEYFIKKPLTDVWQDEIKILREQQNSQCLLNGHTSAFTIGFTTTLPPPPTSTKEISFDRDPYIFEVIARYLRGYTMSFPLPSSVNLPTGMNIESFHQHLLEDAIFFKLSRLQRLFTNQQTIPSPISNSNLTITNSLSNSPYYDPFMNDTKLDLILSNTPIDHLVMLDRKLRYKIKSAEYNVHPLVQFCTENVIWDISSNSWNFKFLQSKDLAKMTSFCKVFINSKFYKNVLPNQFGEVFFNGLMVTCVFKIDGVECNGLEVYNKFLNKSRQIYKSSTNISNGTNMNMNIPTSTSSTTPLTNGNIINNAMNISNNATEFQQQYWSIGVGGSRGNNNNPNNNNNNNNNNHHHSINDMDIGNNNNNSEQPDEIVNNGKCFRILLKKFNFYVQLGFNEFNRIVPMLVIVPCWGEGITEYEWLSSGNERALINPNNIIREE</sequence>
<evidence type="ECO:0000313" key="3">
    <source>
        <dbReference type="Proteomes" id="UP000233469"/>
    </source>
</evidence>
<dbReference type="OrthoDB" id="2370221at2759"/>
<dbReference type="VEuPathDB" id="FungiDB:RhiirA1_425358"/>
<dbReference type="PANTHER" id="PTHR31758:SF2">
    <property type="entry name" value="BTB_POZ DOMAIN-CONTAINING PROTEIN YLR108C"/>
    <property type="match status" value="1"/>
</dbReference>